<evidence type="ECO:0000259" key="1">
    <source>
        <dbReference type="SMART" id="SM00256"/>
    </source>
</evidence>
<gene>
    <name evidence="2" type="ORF">M569_16332</name>
</gene>
<dbReference type="InterPro" id="IPR015915">
    <property type="entry name" value="Kelch-typ_b-propeller"/>
</dbReference>
<name>S8BV73_9LAMI</name>
<dbReference type="PANTHER" id="PTHR24414:SF23">
    <property type="entry name" value="F-BOX_KELCH-REPEAT PROTEIN SKIP6"/>
    <property type="match status" value="1"/>
</dbReference>
<dbReference type="EMBL" id="AUSU01009176">
    <property type="protein sequence ID" value="EPS58480.1"/>
    <property type="molecule type" value="Genomic_DNA"/>
</dbReference>
<dbReference type="SUPFAM" id="SSF81383">
    <property type="entry name" value="F-box domain"/>
    <property type="match status" value="1"/>
</dbReference>
<dbReference type="Proteomes" id="UP000015453">
    <property type="component" value="Unassembled WGS sequence"/>
</dbReference>
<reference evidence="2 3" key="1">
    <citation type="journal article" date="2013" name="BMC Genomics">
        <title>The miniature genome of a carnivorous plant Genlisea aurea contains a low number of genes and short non-coding sequences.</title>
        <authorList>
            <person name="Leushkin E.V."/>
            <person name="Sutormin R.A."/>
            <person name="Nabieva E.R."/>
            <person name="Penin A.A."/>
            <person name="Kondrashov A.S."/>
            <person name="Logacheva M.D."/>
        </authorList>
    </citation>
    <scope>NUCLEOTIDE SEQUENCE [LARGE SCALE GENOMIC DNA]</scope>
</reference>
<evidence type="ECO:0000313" key="2">
    <source>
        <dbReference type="EMBL" id="EPS58480.1"/>
    </source>
</evidence>
<dbReference type="InterPro" id="IPR036047">
    <property type="entry name" value="F-box-like_dom_sf"/>
</dbReference>
<dbReference type="SMART" id="SM00256">
    <property type="entry name" value="FBOX"/>
    <property type="match status" value="1"/>
</dbReference>
<dbReference type="Gene3D" id="2.120.10.80">
    <property type="entry name" value="Kelch-type beta propeller"/>
    <property type="match status" value="1"/>
</dbReference>
<dbReference type="CDD" id="cd22152">
    <property type="entry name" value="F-box_AtAFR-like"/>
    <property type="match status" value="1"/>
</dbReference>
<sequence>EPSIFPKIPDDVSIQILARCSRFHHPLLSLVSKSWRSAINSPEIFRARSLLGTAESSLYLCLHSKSSFNWFCVHKPTATSNRVLIPLPRPPETLVGSSVVSIGPKIFLIGGSILDYPKNDVYVFDCRFRTWHPGLKMRLNREFSAAGESHGNIFIIGGCNVNTASRSTNWAEEFNPETGNSTPIPCPIDLKHKWMHGSAVIGNKLYAMADRGGVVYDMNTGEWSNVPKRLDLGWRGRATVVNNVLYSYDYIGKIRGYDVKTDSWKEVRGLEKALPKFLCGASMGNLGGKLCVVWEEKKSEGGIDIVYGEIDVTEEDDGGLRGSIASLDVVVVVPRRDVAVTHCLGV</sequence>
<feature type="non-terminal residue" evidence="2">
    <location>
        <position position="1"/>
    </location>
</feature>
<proteinExistence type="predicted"/>
<protein>
    <recommendedName>
        <fullName evidence="1">F-box domain-containing protein</fullName>
    </recommendedName>
</protein>
<comment type="caution">
    <text evidence="2">The sequence shown here is derived from an EMBL/GenBank/DDBJ whole genome shotgun (WGS) entry which is preliminary data.</text>
</comment>
<evidence type="ECO:0000313" key="3">
    <source>
        <dbReference type="Proteomes" id="UP000015453"/>
    </source>
</evidence>
<dbReference type="PANTHER" id="PTHR24414">
    <property type="entry name" value="F-BOX/KELCH-REPEAT PROTEIN SKIP4"/>
    <property type="match status" value="1"/>
</dbReference>
<accession>S8BV73</accession>
<dbReference type="Pfam" id="PF00646">
    <property type="entry name" value="F-box"/>
    <property type="match status" value="1"/>
</dbReference>
<dbReference type="SUPFAM" id="SSF117281">
    <property type="entry name" value="Kelch motif"/>
    <property type="match status" value="1"/>
</dbReference>
<dbReference type="InterPro" id="IPR057499">
    <property type="entry name" value="Kelch_FKB95"/>
</dbReference>
<dbReference type="OrthoDB" id="45365at2759"/>
<feature type="non-terminal residue" evidence="2">
    <location>
        <position position="346"/>
    </location>
</feature>
<keyword evidence="3" id="KW-1185">Reference proteome</keyword>
<dbReference type="AlphaFoldDB" id="S8BV73"/>
<dbReference type="InterPro" id="IPR050354">
    <property type="entry name" value="F-box/kelch-repeat_ARATH"/>
</dbReference>
<dbReference type="Pfam" id="PF25210">
    <property type="entry name" value="Kelch_FKB95"/>
    <property type="match status" value="1"/>
</dbReference>
<dbReference type="InterPro" id="IPR001810">
    <property type="entry name" value="F-box_dom"/>
</dbReference>
<organism evidence="2 3">
    <name type="scientific">Genlisea aurea</name>
    <dbReference type="NCBI Taxonomy" id="192259"/>
    <lineage>
        <taxon>Eukaryota</taxon>
        <taxon>Viridiplantae</taxon>
        <taxon>Streptophyta</taxon>
        <taxon>Embryophyta</taxon>
        <taxon>Tracheophyta</taxon>
        <taxon>Spermatophyta</taxon>
        <taxon>Magnoliopsida</taxon>
        <taxon>eudicotyledons</taxon>
        <taxon>Gunneridae</taxon>
        <taxon>Pentapetalae</taxon>
        <taxon>asterids</taxon>
        <taxon>lamiids</taxon>
        <taxon>Lamiales</taxon>
        <taxon>Lentibulariaceae</taxon>
        <taxon>Genlisea</taxon>
    </lineage>
</organism>
<feature type="domain" description="F-box" evidence="1">
    <location>
        <begin position="8"/>
        <end position="48"/>
    </location>
</feature>